<protein>
    <submittedName>
        <fullName evidence="2">Uncharacterized protein YjbI, contains pentapeptide repeats</fullName>
    </submittedName>
</protein>
<organism evidence="2 3">
    <name type="scientific">Asanoa ishikariensis</name>
    <dbReference type="NCBI Taxonomy" id="137265"/>
    <lineage>
        <taxon>Bacteria</taxon>
        <taxon>Bacillati</taxon>
        <taxon>Actinomycetota</taxon>
        <taxon>Actinomycetes</taxon>
        <taxon>Micromonosporales</taxon>
        <taxon>Micromonosporaceae</taxon>
        <taxon>Asanoa</taxon>
    </lineage>
</organism>
<keyword evidence="1" id="KW-1133">Transmembrane helix</keyword>
<dbReference type="AlphaFoldDB" id="A0A1H3TWV2"/>
<reference evidence="3" key="1">
    <citation type="submission" date="2016-10" db="EMBL/GenBank/DDBJ databases">
        <authorList>
            <person name="Varghese N."/>
            <person name="Submissions S."/>
        </authorList>
    </citation>
    <scope>NUCLEOTIDE SEQUENCE [LARGE SCALE GENOMIC DNA]</scope>
    <source>
        <strain evidence="3">DSM 44718</strain>
    </source>
</reference>
<name>A0A1H3TWV2_9ACTN</name>
<keyword evidence="1" id="KW-0472">Membrane</keyword>
<gene>
    <name evidence="2" type="ORF">SAMN05421684_6458</name>
</gene>
<keyword evidence="1" id="KW-0812">Transmembrane</keyword>
<accession>A0A1H3TWV2</accession>
<dbReference type="Proteomes" id="UP000199632">
    <property type="component" value="Unassembled WGS sequence"/>
</dbReference>
<dbReference type="Pfam" id="PF00805">
    <property type="entry name" value="Pentapeptide"/>
    <property type="match status" value="1"/>
</dbReference>
<evidence type="ECO:0000313" key="2">
    <source>
        <dbReference type="EMBL" id="SDZ54165.1"/>
    </source>
</evidence>
<keyword evidence="3" id="KW-1185">Reference proteome</keyword>
<dbReference type="STRING" id="137265.SAMN05421684_6458"/>
<proteinExistence type="predicted"/>
<dbReference type="InterPro" id="IPR001646">
    <property type="entry name" value="5peptide_repeat"/>
</dbReference>
<feature type="transmembrane region" description="Helical" evidence="1">
    <location>
        <begin position="19"/>
        <end position="41"/>
    </location>
</feature>
<evidence type="ECO:0000256" key="1">
    <source>
        <dbReference type="SAM" id="Phobius"/>
    </source>
</evidence>
<evidence type="ECO:0000313" key="3">
    <source>
        <dbReference type="Proteomes" id="UP000199632"/>
    </source>
</evidence>
<feature type="transmembrane region" description="Helical" evidence="1">
    <location>
        <begin position="61"/>
        <end position="81"/>
    </location>
</feature>
<dbReference type="EMBL" id="FNQB01000003">
    <property type="protein sequence ID" value="SDZ54165.1"/>
    <property type="molecule type" value="Genomic_DNA"/>
</dbReference>
<sequence length="466" mass="51548">MLFAVADPKRTDDLRVMPWWYVLIGVLLAIALGWLVLDWLLGEADRATGVDTRATLRVDAIRTGLTVVAGTGGGLALLLAARRQWLSERAQRHQEFVTTRDHSHRERIQAHTEQVATTTQQHQEEQTRIADYDATQRRVTDLFTKAVDLLGSDKAAVRLGGLYALERLAQDNAGQRQTVVAVVCAYLRMSDENEGDPDDDGATTTHEDEVRRSAQRLLTRHLHADLPDSYWPEVRLDLAGTRLVDFDASGCTLIDADFTGARLIGTTRLTGVHAEGRLTLTRATFGVAAFDGLTTSGEFVVDDAVFGGEATFDRAQFGGEVSARRARFASASFSETVFDKTVTFDRATFTDTASFRNATFHSGFSIERGTFAAYAGFRAATFEDMAFFRWTAFEGDAYFENAVFHGAVNLGRAEFHTRASFAGATMRRRPNIDHVRAAANQTHVWPAGTTAEKEDDDWIVLVDDRP</sequence>
<dbReference type="Gene3D" id="2.160.20.80">
    <property type="entry name" value="E3 ubiquitin-protein ligase SopA"/>
    <property type="match status" value="1"/>
</dbReference>
<dbReference type="Pfam" id="PF13576">
    <property type="entry name" value="Pentapeptide_3"/>
    <property type="match status" value="2"/>
</dbReference>